<reference evidence="11" key="1">
    <citation type="journal article" date="2015" name="Nature">
        <title>Complex archaea that bridge the gap between prokaryotes and eukaryotes.</title>
        <authorList>
            <person name="Spang A."/>
            <person name="Saw J.H."/>
            <person name="Jorgensen S.L."/>
            <person name="Zaremba-Niedzwiedzka K."/>
            <person name="Martijn J."/>
            <person name="Lind A.E."/>
            <person name="van Eijk R."/>
            <person name="Schleper C."/>
            <person name="Guy L."/>
            <person name="Ettema T.J."/>
        </authorList>
    </citation>
    <scope>NUCLEOTIDE SEQUENCE</scope>
</reference>
<evidence type="ECO:0000256" key="5">
    <source>
        <dbReference type="ARBA" id="ARBA00023159"/>
    </source>
</evidence>
<dbReference type="PANTHER" id="PTHR32071">
    <property type="entry name" value="TRANSCRIPTIONAL REGULATORY PROTEIN"/>
    <property type="match status" value="1"/>
</dbReference>
<keyword evidence="8" id="KW-0812">Transmembrane</keyword>
<protein>
    <recommendedName>
        <fullName evidence="12">HAMP domain-containing protein</fullName>
    </recommendedName>
</protein>
<dbReference type="InterPro" id="IPR027417">
    <property type="entry name" value="P-loop_NTPase"/>
</dbReference>
<keyword evidence="2" id="KW-0067">ATP-binding</keyword>
<name>A0A0F9PAU5_9ZZZZ</name>
<feature type="domain" description="HAMP" evidence="10">
    <location>
        <begin position="102"/>
        <end position="154"/>
    </location>
</feature>
<dbReference type="SUPFAM" id="SSF158472">
    <property type="entry name" value="HAMP domain-like"/>
    <property type="match status" value="1"/>
</dbReference>
<accession>A0A0F9PAU5</accession>
<evidence type="ECO:0000256" key="7">
    <source>
        <dbReference type="SAM" id="Coils"/>
    </source>
</evidence>
<evidence type="ECO:0000256" key="3">
    <source>
        <dbReference type="ARBA" id="ARBA00023015"/>
    </source>
</evidence>
<dbReference type="Gene3D" id="3.40.50.300">
    <property type="entry name" value="P-loop containing nucleotide triphosphate hydrolases"/>
    <property type="match status" value="1"/>
</dbReference>
<dbReference type="Gene3D" id="1.10.8.60">
    <property type="match status" value="1"/>
</dbReference>
<dbReference type="EMBL" id="LAZR01005666">
    <property type="protein sequence ID" value="KKM98100.1"/>
    <property type="molecule type" value="Genomic_DNA"/>
</dbReference>
<keyword evidence="4" id="KW-0238">DNA-binding</keyword>
<evidence type="ECO:0008006" key="12">
    <source>
        <dbReference type="Google" id="ProtNLM"/>
    </source>
</evidence>
<feature type="coiled-coil region" evidence="7">
    <location>
        <begin position="142"/>
        <end position="169"/>
    </location>
</feature>
<dbReference type="PROSITE" id="PS50885">
    <property type="entry name" value="HAMP"/>
    <property type="match status" value="1"/>
</dbReference>
<evidence type="ECO:0000256" key="2">
    <source>
        <dbReference type="ARBA" id="ARBA00022840"/>
    </source>
</evidence>
<evidence type="ECO:0000259" key="9">
    <source>
        <dbReference type="PROSITE" id="PS50045"/>
    </source>
</evidence>
<dbReference type="InterPro" id="IPR009057">
    <property type="entry name" value="Homeodomain-like_sf"/>
</dbReference>
<evidence type="ECO:0000256" key="4">
    <source>
        <dbReference type="ARBA" id="ARBA00023125"/>
    </source>
</evidence>
<dbReference type="InterPro" id="IPR003593">
    <property type="entry name" value="AAA+_ATPase"/>
</dbReference>
<dbReference type="InterPro" id="IPR002078">
    <property type="entry name" value="Sigma_54_int"/>
</dbReference>
<dbReference type="FunFam" id="1.10.8.60:FF:000014">
    <property type="entry name" value="DNA-binding transcriptional regulator NtrC"/>
    <property type="match status" value="1"/>
</dbReference>
<dbReference type="Gene3D" id="1.10.10.60">
    <property type="entry name" value="Homeodomain-like"/>
    <property type="match status" value="1"/>
</dbReference>
<dbReference type="GO" id="GO:0005524">
    <property type="term" value="F:ATP binding"/>
    <property type="evidence" value="ECO:0007669"/>
    <property type="project" value="UniProtKB-KW"/>
</dbReference>
<keyword evidence="7" id="KW-0175">Coiled coil</keyword>
<proteinExistence type="predicted"/>
<dbReference type="PANTHER" id="PTHR32071:SF57">
    <property type="entry name" value="C4-DICARBOXYLATE TRANSPORT TRANSCRIPTIONAL REGULATORY PROTEIN DCTD"/>
    <property type="match status" value="1"/>
</dbReference>
<dbReference type="CDD" id="cd06225">
    <property type="entry name" value="HAMP"/>
    <property type="match status" value="1"/>
</dbReference>
<dbReference type="PROSITE" id="PS00688">
    <property type="entry name" value="SIGMA54_INTERACT_3"/>
    <property type="match status" value="1"/>
</dbReference>
<dbReference type="CDD" id="cd00009">
    <property type="entry name" value="AAA"/>
    <property type="match status" value="1"/>
</dbReference>
<comment type="caution">
    <text evidence="11">The sequence shown here is derived from an EMBL/GenBank/DDBJ whole genome shotgun (WGS) entry which is preliminary data.</text>
</comment>
<dbReference type="PRINTS" id="PR01590">
    <property type="entry name" value="HTHFIS"/>
</dbReference>
<dbReference type="GO" id="GO:0006355">
    <property type="term" value="P:regulation of DNA-templated transcription"/>
    <property type="evidence" value="ECO:0007669"/>
    <property type="project" value="InterPro"/>
</dbReference>
<evidence type="ECO:0000256" key="6">
    <source>
        <dbReference type="ARBA" id="ARBA00023163"/>
    </source>
</evidence>
<dbReference type="GO" id="GO:0007165">
    <property type="term" value="P:signal transduction"/>
    <property type="evidence" value="ECO:0007669"/>
    <property type="project" value="InterPro"/>
</dbReference>
<gene>
    <name evidence="11" type="ORF">LCGC14_1161420</name>
</gene>
<keyword evidence="1" id="KW-0547">Nucleotide-binding</keyword>
<keyword evidence="8" id="KW-0472">Membrane</keyword>
<organism evidence="11">
    <name type="scientific">marine sediment metagenome</name>
    <dbReference type="NCBI Taxonomy" id="412755"/>
    <lineage>
        <taxon>unclassified sequences</taxon>
        <taxon>metagenomes</taxon>
        <taxon>ecological metagenomes</taxon>
    </lineage>
</organism>
<dbReference type="InterPro" id="IPR058031">
    <property type="entry name" value="AAA_lid_NorR"/>
</dbReference>
<feature type="domain" description="Sigma-54 factor interaction" evidence="9">
    <location>
        <begin position="340"/>
        <end position="569"/>
    </location>
</feature>
<evidence type="ECO:0000256" key="8">
    <source>
        <dbReference type="SAM" id="Phobius"/>
    </source>
</evidence>
<dbReference type="SUPFAM" id="SSF52540">
    <property type="entry name" value="P-loop containing nucleoside triphosphate hydrolases"/>
    <property type="match status" value="1"/>
</dbReference>
<dbReference type="AlphaFoldDB" id="A0A0F9PAU5"/>
<feature type="transmembrane region" description="Helical" evidence="8">
    <location>
        <begin position="12"/>
        <end position="33"/>
    </location>
</feature>
<dbReference type="GO" id="GO:0016020">
    <property type="term" value="C:membrane"/>
    <property type="evidence" value="ECO:0007669"/>
    <property type="project" value="InterPro"/>
</dbReference>
<keyword evidence="6" id="KW-0804">Transcription</keyword>
<keyword evidence="3" id="KW-0805">Transcription regulation</keyword>
<dbReference type="SUPFAM" id="SSF46689">
    <property type="entry name" value="Homeodomain-like"/>
    <property type="match status" value="1"/>
</dbReference>
<evidence type="ECO:0000313" key="11">
    <source>
        <dbReference type="EMBL" id="KKM98100.1"/>
    </source>
</evidence>
<dbReference type="InterPro" id="IPR025944">
    <property type="entry name" value="Sigma_54_int_dom_CS"/>
</dbReference>
<dbReference type="GO" id="GO:0043565">
    <property type="term" value="F:sequence-specific DNA binding"/>
    <property type="evidence" value="ECO:0007669"/>
    <property type="project" value="InterPro"/>
</dbReference>
<dbReference type="Pfam" id="PF00672">
    <property type="entry name" value="HAMP"/>
    <property type="match status" value="1"/>
</dbReference>
<dbReference type="Gene3D" id="6.10.340.10">
    <property type="match status" value="1"/>
</dbReference>
<dbReference type="SMART" id="SM00382">
    <property type="entry name" value="AAA"/>
    <property type="match status" value="1"/>
</dbReference>
<keyword evidence="8" id="KW-1133">Transmembrane helix</keyword>
<dbReference type="PROSITE" id="PS50045">
    <property type="entry name" value="SIGMA54_INTERACT_4"/>
    <property type="match status" value="1"/>
</dbReference>
<dbReference type="Pfam" id="PF25601">
    <property type="entry name" value="AAA_lid_14"/>
    <property type="match status" value="1"/>
</dbReference>
<evidence type="ECO:0000259" key="10">
    <source>
        <dbReference type="PROSITE" id="PS50885"/>
    </source>
</evidence>
<evidence type="ECO:0000256" key="1">
    <source>
        <dbReference type="ARBA" id="ARBA00022741"/>
    </source>
</evidence>
<dbReference type="Pfam" id="PF00158">
    <property type="entry name" value="Sigma54_activat"/>
    <property type="match status" value="1"/>
</dbReference>
<dbReference type="InterPro" id="IPR002197">
    <property type="entry name" value="HTH_Fis"/>
</dbReference>
<keyword evidence="5" id="KW-0010">Activator</keyword>
<dbReference type="SMART" id="SM00304">
    <property type="entry name" value="HAMP"/>
    <property type="match status" value="1"/>
</dbReference>
<dbReference type="FunFam" id="3.40.50.300:FF:000006">
    <property type="entry name" value="DNA-binding transcriptional regulator NtrC"/>
    <property type="match status" value="1"/>
</dbReference>
<feature type="transmembrane region" description="Helical" evidence="8">
    <location>
        <begin position="78"/>
        <end position="101"/>
    </location>
</feature>
<sequence length="648" mass="73156">MRLQSLKSKLLLAVAGLVIGSSLIISLLVTHSFSKSLLESMTANAEHLAQMVGLEVTDKILINDLVALKPYKQQVNQLWFQMTAITFVVLLLAYAISLFFIKRLTRPLTTLAAVAEKIDEGNLDERVDTKGTDEVSKLAFSFNRMVERIKEYTQRLEEKARELDRAHRQTRTSFTIAREVGALPNLKDVCVYLIKKLQEIVTCEQMLVLVFGTRKELLFSQTERESNIFYKEAVSQAADFLNGLDSMQVIKKGSIDLSFLPQSFQSTEKMAVFPIHHEKQLLGAMFIACPNNCNCVRKELDVIDLIINQTSGVIQRSAVYEEEIQRLKTRTENTAEFSGIIGKNHQMQVVYRLIGDIAPTDATVLIQGENGTGKELVARAIHRQSPRKDKPFIVINCSAYPSTLLESELFGHEKGSFTGADRKKPGRFEQANSGTVFLDEIGEIDSSAQIKLLRVLQSKKFERIGGEETLTVDVRILAASNKDLIQEVKTGQFREDLFYRLNVIPIQLPPLRNRRNDLPLLARFFLARFADEQGKTIQEFSSEALRFLLDYNWPGNVRELENIIEHAVVLSKGSWIEVLDLPSPLVSAHFAHIGVAHGTINENEKQLLVEVLDECGWNKKEAAIRLGISRSAIYNKLKRYQISKPAIH</sequence>
<dbReference type="InterPro" id="IPR003660">
    <property type="entry name" value="HAMP_dom"/>
</dbReference>
<dbReference type="Pfam" id="PF02954">
    <property type="entry name" value="HTH_8"/>
    <property type="match status" value="1"/>
</dbReference>